<keyword evidence="3" id="KW-1185">Reference proteome</keyword>
<proteinExistence type="predicted"/>
<dbReference type="EMBL" id="AP028679">
    <property type="protein sequence ID" value="BEQ15607.1"/>
    <property type="molecule type" value="Genomic_DNA"/>
</dbReference>
<gene>
    <name evidence="2" type="ORF">FAK_26730</name>
</gene>
<dbReference type="KEGG" id="dmp:FAK_26730"/>
<sequence length="74" mass="7958">MIWDIANVCSLSSPYFPGAAKQRQRPRPNQGRASGMVGRLIQARIREWDHERGSGAIGGKKRAAGAMAGLLKPG</sequence>
<evidence type="ECO:0000313" key="2">
    <source>
        <dbReference type="EMBL" id="BEQ15607.1"/>
    </source>
</evidence>
<organism evidence="2 3">
    <name type="scientific">Desulfoferula mesophila</name>
    <dbReference type="NCBI Taxonomy" id="3058419"/>
    <lineage>
        <taxon>Bacteria</taxon>
        <taxon>Pseudomonadati</taxon>
        <taxon>Thermodesulfobacteriota</taxon>
        <taxon>Desulfarculia</taxon>
        <taxon>Desulfarculales</taxon>
        <taxon>Desulfarculaceae</taxon>
        <taxon>Desulfoferula</taxon>
    </lineage>
</organism>
<feature type="region of interest" description="Disordered" evidence="1">
    <location>
        <begin position="16"/>
        <end position="35"/>
    </location>
</feature>
<dbReference type="AlphaFoldDB" id="A0AAU9EGI7"/>
<evidence type="ECO:0000256" key="1">
    <source>
        <dbReference type="SAM" id="MobiDB-lite"/>
    </source>
</evidence>
<protein>
    <submittedName>
        <fullName evidence="2">Uncharacterized protein</fullName>
    </submittedName>
</protein>
<reference evidence="3" key="1">
    <citation type="journal article" date="2023" name="Arch. Microbiol.">
        <title>Desulfoferula mesophilus gen. nov. sp. nov., a mesophilic sulfate-reducing bacterium isolated from a brackish lake sediment.</title>
        <authorList>
            <person name="Watanabe T."/>
            <person name="Yabe T."/>
            <person name="Tsuji J.M."/>
            <person name="Fukui M."/>
        </authorList>
    </citation>
    <scope>NUCLEOTIDE SEQUENCE [LARGE SCALE GENOMIC DNA]</scope>
    <source>
        <strain evidence="3">12FAK</strain>
    </source>
</reference>
<name>A0AAU9EGI7_9BACT</name>
<dbReference type="Proteomes" id="UP001366166">
    <property type="component" value="Chromosome"/>
</dbReference>
<accession>A0AAU9EGI7</accession>
<evidence type="ECO:0000313" key="3">
    <source>
        <dbReference type="Proteomes" id="UP001366166"/>
    </source>
</evidence>